<name>A0A523UYH7_UNCT6</name>
<proteinExistence type="predicted"/>
<dbReference type="Proteomes" id="UP000315525">
    <property type="component" value="Unassembled WGS sequence"/>
</dbReference>
<organism evidence="1 2">
    <name type="scientific">candidate division TA06 bacterium</name>
    <dbReference type="NCBI Taxonomy" id="2250710"/>
    <lineage>
        <taxon>Bacteria</taxon>
        <taxon>Bacteria division TA06</taxon>
    </lineage>
</organism>
<dbReference type="EMBL" id="SOJN01000015">
    <property type="protein sequence ID" value="TET47585.1"/>
    <property type="molecule type" value="Genomic_DNA"/>
</dbReference>
<comment type="caution">
    <text evidence="1">The sequence shown here is derived from an EMBL/GenBank/DDBJ whole genome shotgun (WGS) entry which is preliminary data.</text>
</comment>
<evidence type="ECO:0000313" key="1">
    <source>
        <dbReference type="EMBL" id="TET47585.1"/>
    </source>
</evidence>
<protein>
    <submittedName>
        <fullName evidence="1">Uncharacterized protein</fullName>
    </submittedName>
</protein>
<sequence length="102" mass="11156">MDKVLNALVTRIASDLKTCGTGTYEGSANGCSFKITFYLSSQEILQRDKLIIRRGVEQAHQWVDWLSVRHSSGAYSPGTGPHVYVSYDDPSSNIGFSGDIAL</sequence>
<dbReference type="AlphaFoldDB" id="A0A523UYH7"/>
<evidence type="ECO:0000313" key="2">
    <source>
        <dbReference type="Proteomes" id="UP000315525"/>
    </source>
</evidence>
<accession>A0A523UYH7</accession>
<reference evidence="1 2" key="1">
    <citation type="submission" date="2019-03" db="EMBL/GenBank/DDBJ databases">
        <title>Metabolic potential of uncultured bacteria and archaea associated with petroleum seepage in deep-sea sediments.</title>
        <authorList>
            <person name="Dong X."/>
            <person name="Hubert C."/>
        </authorList>
    </citation>
    <scope>NUCLEOTIDE SEQUENCE [LARGE SCALE GENOMIC DNA]</scope>
    <source>
        <strain evidence="1">E44_bin18</strain>
    </source>
</reference>
<gene>
    <name evidence="1" type="ORF">E3J62_01000</name>
</gene>